<comment type="caution">
    <text evidence="3">The sequence shown here is derived from an EMBL/GenBank/DDBJ whole genome shotgun (WGS) entry which is preliminary data.</text>
</comment>
<evidence type="ECO:0000259" key="2">
    <source>
        <dbReference type="Pfam" id="PF07978"/>
    </source>
</evidence>
<organism evidence="3 4">
    <name type="scientific">Seminavis robusta</name>
    <dbReference type="NCBI Taxonomy" id="568900"/>
    <lineage>
        <taxon>Eukaryota</taxon>
        <taxon>Sar</taxon>
        <taxon>Stramenopiles</taxon>
        <taxon>Ochrophyta</taxon>
        <taxon>Bacillariophyta</taxon>
        <taxon>Bacillariophyceae</taxon>
        <taxon>Bacillariophycidae</taxon>
        <taxon>Naviculales</taxon>
        <taxon>Naviculaceae</taxon>
        <taxon>Seminavis</taxon>
    </lineage>
</organism>
<dbReference type="OrthoDB" id="10262843at2759"/>
<dbReference type="PANTHER" id="PTHR21017:SF17">
    <property type="entry name" value="PROTEIN NIPSNAP"/>
    <property type="match status" value="1"/>
</dbReference>
<evidence type="ECO:0000313" key="3">
    <source>
        <dbReference type="EMBL" id="CAB9501726.1"/>
    </source>
</evidence>
<feature type="domain" description="NIPSNAP" evidence="2">
    <location>
        <begin position="166"/>
        <end position="271"/>
    </location>
</feature>
<dbReference type="PANTHER" id="PTHR21017">
    <property type="entry name" value="NIPSNAP-RELATED"/>
    <property type="match status" value="1"/>
</dbReference>
<name>A0A9N8DGN6_9STRA</name>
<evidence type="ECO:0000256" key="1">
    <source>
        <dbReference type="ARBA" id="ARBA00005291"/>
    </source>
</evidence>
<dbReference type="AlphaFoldDB" id="A0A9N8DGN6"/>
<sequence length="273" mass="30196">MWWKTAAKRVEGSLLPVLTRQSNLSVPAAAASFSSSTTVPIIELREYAVQPGHMEAYMEATIQSASLRTSLSPLRFFSVPETGGQLLVATHAYYYQGGHADRDATRAKMAQNPEWTAYLDTIFPYLDTAQSNIYVEAPLVSQIDGVVGLKSVPLPIDNHPDNSILELRRYQLRLGYDTVPQFLQYYGDGLPSKLAAPGTDPSTSLVTLLYTEVGRLNEVIEIWRHGNGTHAMEQSRVAARSAQEWRTAIAKIADLAIQFTSTIHKPTSFSPLR</sequence>
<dbReference type="Gene3D" id="3.30.70.100">
    <property type="match status" value="2"/>
</dbReference>
<dbReference type="SUPFAM" id="SSF54909">
    <property type="entry name" value="Dimeric alpha+beta barrel"/>
    <property type="match status" value="2"/>
</dbReference>
<protein>
    <submittedName>
        <fullName evidence="3">NIPSNAP</fullName>
    </submittedName>
</protein>
<proteinExistence type="inferred from homology"/>
<dbReference type="GO" id="GO:0000423">
    <property type="term" value="P:mitophagy"/>
    <property type="evidence" value="ECO:0007669"/>
    <property type="project" value="UniProtKB-ARBA"/>
</dbReference>
<dbReference type="InterPro" id="IPR011008">
    <property type="entry name" value="Dimeric_a/b-barrel"/>
</dbReference>
<dbReference type="Proteomes" id="UP001153069">
    <property type="component" value="Unassembled WGS sequence"/>
</dbReference>
<comment type="similarity">
    <text evidence="1">Belongs to the NipSnap family.</text>
</comment>
<dbReference type="GO" id="GO:0005739">
    <property type="term" value="C:mitochondrion"/>
    <property type="evidence" value="ECO:0007669"/>
    <property type="project" value="TreeGrafter"/>
</dbReference>
<dbReference type="EMBL" id="CAICTM010000115">
    <property type="protein sequence ID" value="CAB9501726.1"/>
    <property type="molecule type" value="Genomic_DNA"/>
</dbReference>
<reference evidence="3" key="1">
    <citation type="submission" date="2020-06" db="EMBL/GenBank/DDBJ databases">
        <authorList>
            <consortium name="Plant Systems Biology data submission"/>
        </authorList>
    </citation>
    <scope>NUCLEOTIDE SEQUENCE</scope>
    <source>
        <strain evidence="3">D6</strain>
    </source>
</reference>
<gene>
    <name evidence="3" type="ORF">SEMRO_116_G057190.1</name>
</gene>
<evidence type="ECO:0000313" key="4">
    <source>
        <dbReference type="Proteomes" id="UP001153069"/>
    </source>
</evidence>
<dbReference type="InterPro" id="IPR012577">
    <property type="entry name" value="NIPSNAP"/>
</dbReference>
<keyword evidence="4" id="KW-1185">Reference proteome</keyword>
<accession>A0A9N8DGN6</accession>
<dbReference type="Pfam" id="PF07978">
    <property type="entry name" value="NIPSNAP"/>
    <property type="match status" value="2"/>
</dbReference>
<dbReference type="InterPro" id="IPR051557">
    <property type="entry name" value="NipSnap_domain"/>
</dbReference>
<feature type="domain" description="NIPSNAP" evidence="2">
    <location>
        <begin position="43"/>
        <end position="138"/>
    </location>
</feature>